<dbReference type="Proteomes" id="UP001304683">
    <property type="component" value="Chromosome"/>
</dbReference>
<name>A0ABZ0QT14_9FIRM</name>
<evidence type="ECO:0000256" key="2">
    <source>
        <dbReference type="ARBA" id="ARBA00009142"/>
    </source>
</evidence>
<organism evidence="8 9">
    <name type="scientific">Thermaerobacter composti</name>
    <dbReference type="NCBI Taxonomy" id="554949"/>
    <lineage>
        <taxon>Bacteria</taxon>
        <taxon>Bacillati</taxon>
        <taxon>Bacillota</taxon>
        <taxon>Clostridia</taxon>
        <taxon>Eubacteriales</taxon>
        <taxon>Clostridiales Family XVII. Incertae Sedis</taxon>
        <taxon>Thermaerobacter</taxon>
    </lineage>
</organism>
<feature type="transmembrane region" description="Helical" evidence="6">
    <location>
        <begin position="141"/>
        <end position="161"/>
    </location>
</feature>
<keyword evidence="3 6" id="KW-0812">Transmembrane</keyword>
<evidence type="ECO:0000256" key="1">
    <source>
        <dbReference type="ARBA" id="ARBA00004141"/>
    </source>
</evidence>
<dbReference type="PANTHER" id="PTHR43701:SF2">
    <property type="entry name" value="MEMBRANE TRANSPORTER PROTEIN YJNA-RELATED"/>
    <property type="match status" value="1"/>
</dbReference>
<feature type="compositionally biased region" description="Low complexity" evidence="7">
    <location>
        <begin position="51"/>
        <end position="61"/>
    </location>
</feature>
<comment type="similarity">
    <text evidence="2 6">Belongs to the 4-toluene sulfonate uptake permease (TSUP) (TC 2.A.102) family.</text>
</comment>
<protein>
    <recommendedName>
        <fullName evidence="6">Probable membrane transporter protein</fullName>
    </recommendedName>
</protein>
<feature type="transmembrane region" description="Helical" evidence="6">
    <location>
        <begin position="102"/>
        <end position="135"/>
    </location>
</feature>
<dbReference type="EMBL" id="CP132508">
    <property type="protein sequence ID" value="WPD19822.1"/>
    <property type="molecule type" value="Genomic_DNA"/>
</dbReference>
<keyword evidence="5 6" id="KW-0472">Membrane</keyword>
<keyword evidence="4 6" id="KW-1133">Transmembrane helix</keyword>
<evidence type="ECO:0000256" key="5">
    <source>
        <dbReference type="ARBA" id="ARBA00023136"/>
    </source>
</evidence>
<evidence type="ECO:0000313" key="9">
    <source>
        <dbReference type="Proteomes" id="UP001304683"/>
    </source>
</evidence>
<feature type="compositionally biased region" description="Low complexity" evidence="7">
    <location>
        <begin position="32"/>
        <end position="42"/>
    </location>
</feature>
<gene>
    <name evidence="8" type="ORF">Q5761_03965</name>
</gene>
<comment type="subcellular location">
    <subcellularLocation>
        <location evidence="6">Cell membrane</location>
        <topology evidence="6">Multi-pass membrane protein</topology>
    </subcellularLocation>
    <subcellularLocation>
        <location evidence="1">Membrane</location>
        <topology evidence="1">Multi-pass membrane protein</topology>
    </subcellularLocation>
</comment>
<feature type="compositionally biased region" description="Basic and acidic residues" evidence="7">
    <location>
        <begin position="1"/>
        <end position="13"/>
    </location>
</feature>
<keyword evidence="9" id="KW-1185">Reference proteome</keyword>
<dbReference type="InterPro" id="IPR002781">
    <property type="entry name" value="TM_pro_TauE-like"/>
</dbReference>
<dbReference type="Pfam" id="PF01925">
    <property type="entry name" value="TauE"/>
    <property type="match status" value="1"/>
</dbReference>
<evidence type="ECO:0000256" key="6">
    <source>
        <dbReference type="RuleBase" id="RU363041"/>
    </source>
</evidence>
<feature type="transmembrane region" description="Helical" evidence="6">
    <location>
        <begin position="196"/>
        <end position="214"/>
    </location>
</feature>
<accession>A0ABZ0QT14</accession>
<evidence type="ECO:0000256" key="4">
    <source>
        <dbReference type="ARBA" id="ARBA00022989"/>
    </source>
</evidence>
<evidence type="ECO:0000256" key="3">
    <source>
        <dbReference type="ARBA" id="ARBA00022692"/>
    </source>
</evidence>
<evidence type="ECO:0000256" key="7">
    <source>
        <dbReference type="SAM" id="MobiDB-lite"/>
    </source>
</evidence>
<evidence type="ECO:0000313" key="8">
    <source>
        <dbReference type="EMBL" id="WPD19822.1"/>
    </source>
</evidence>
<dbReference type="InterPro" id="IPR051598">
    <property type="entry name" value="TSUP/Inactive_protease-like"/>
</dbReference>
<proteinExistence type="inferred from homology"/>
<keyword evidence="6" id="KW-1003">Cell membrane</keyword>
<sequence length="216" mass="22356">MAPDGRDARSGWRDHRRSGASTPPLTPPRTFTSSARTAPTTASGGGPGWIGAPRSAAGPGAEARRRRGRRGAPAGGEGARQAAGADRLDRRERPTRRRLSGWAPWVAGVVVGGVNGLLGVGGGTLLVPALVYWFGVPDHRAHGTSILVVGLTSLISAGVYATRGMVDPSLAAQVAAGGVIGAALGARWMAYLRPRGLRRLYGAFLLALGLRMLIWG</sequence>
<dbReference type="PANTHER" id="PTHR43701">
    <property type="entry name" value="MEMBRANE TRANSPORTER PROTEIN MJ0441-RELATED"/>
    <property type="match status" value="1"/>
</dbReference>
<reference evidence="8 9" key="1">
    <citation type="submission" date="2023-08" db="EMBL/GenBank/DDBJ databases">
        <title>Genome sequence of Thermaerobacter compostii strain Ins1, a spore-forming filamentous bacterium isolated from a deep geothermal reservoir.</title>
        <authorList>
            <person name="Bregnard D."/>
            <person name="Gonzalez D."/>
            <person name="Junier P."/>
        </authorList>
    </citation>
    <scope>NUCLEOTIDE SEQUENCE [LARGE SCALE GENOMIC DNA]</scope>
    <source>
        <strain evidence="8 9">Ins1</strain>
    </source>
</reference>
<feature type="region of interest" description="Disordered" evidence="7">
    <location>
        <begin position="1"/>
        <end position="96"/>
    </location>
</feature>